<dbReference type="EMBL" id="CP012333">
    <property type="protein sequence ID" value="AKV04571.1"/>
    <property type="molecule type" value="Genomic_DNA"/>
</dbReference>
<evidence type="ECO:0000313" key="1">
    <source>
        <dbReference type="EMBL" id="AKV04571.1"/>
    </source>
</evidence>
<name>A0A0K1QFL6_9BACT</name>
<gene>
    <name evidence="1" type="ORF">AKJ09_11234</name>
</gene>
<keyword evidence="2" id="KW-1185">Reference proteome</keyword>
<dbReference type="RefSeq" id="WP_146655166.1">
    <property type="nucleotide sequence ID" value="NZ_CP012333.1"/>
</dbReference>
<dbReference type="Proteomes" id="UP000064967">
    <property type="component" value="Chromosome"/>
</dbReference>
<dbReference type="STRING" id="1391654.AKJ09_11234"/>
<dbReference type="KEGG" id="llu:AKJ09_11234"/>
<evidence type="ECO:0000313" key="2">
    <source>
        <dbReference type="Proteomes" id="UP000064967"/>
    </source>
</evidence>
<proteinExistence type="predicted"/>
<reference evidence="1 2" key="1">
    <citation type="submission" date="2015-08" db="EMBL/GenBank/DDBJ databases">
        <authorList>
            <person name="Babu N.S."/>
            <person name="Beckwith C.J."/>
            <person name="Beseler K.G."/>
            <person name="Brison A."/>
            <person name="Carone J.V."/>
            <person name="Caskin T.P."/>
            <person name="Diamond M."/>
            <person name="Durham M.E."/>
            <person name="Foxe J.M."/>
            <person name="Go M."/>
            <person name="Henderson B.A."/>
            <person name="Jones I.B."/>
            <person name="McGettigan J.A."/>
            <person name="Micheletti S.J."/>
            <person name="Nasrallah M.E."/>
            <person name="Ortiz D."/>
            <person name="Piller C.R."/>
            <person name="Privatt S.R."/>
            <person name="Schneider S.L."/>
            <person name="Sharp S."/>
            <person name="Smith T.C."/>
            <person name="Stanton J.D."/>
            <person name="Ullery H.E."/>
            <person name="Wilson R.J."/>
            <person name="Serrano M.G."/>
            <person name="Buck G."/>
            <person name="Lee V."/>
            <person name="Wang Y."/>
            <person name="Carvalho R."/>
            <person name="Voegtly L."/>
            <person name="Shi R."/>
            <person name="Duckworth R."/>
            <person name="Johnson A."/>
            <person name="Loviza R."/>
            <person name="Walstead R."/>
            <person name="Shah Z."/>
            <person name="Kiflezghi M."/>
            <person name="Wade K."/>
            <person name="Ball S.L."/>
            <person name="Bradley K.W."/>
            <person name="Asai D.J."/>
            <person name="Bowman C.A."/>
            <person name="Russell D.A."/>
            <person name="Pope W.H."/>
            <person name="Jacobs-Sera D."/>
            <person name="Hendrix R.W."/>
            <person name="Hatfull G.F."/>
        </authorList>
    </citation>
    <scope>NUCLEOTIDE SEQUENCE [LARGE SCALE GENOMIC DNA]</scope>
    <source>
        <strain evidence="1 2">DSM 27648</strain>
    </source>
</reference>
<dbReference type="AlphaFoldDB" id="A0A0K1QFL6"/>
<accession>A0A0K1QFL6</accession>
<sequence>MPRRRTDFRKILQTLTAANVDRTLAAMSEETRRRFVRDVQCADEETFERFNALGWLDRHPECRGRGDEGLAVDLDDFDQ</sequence>
<organism evidence="1 2">
    <name type="scientific">Labilithrix luteola</name>
    <dbReference type="NCBI Taxonomy" id="1391654"/>
    <lineage>
        <taxon>Bacteria</taxon>
        <taxon>Pseudomonadati</taxon>
        <taxon>Myxococcota</taxon>
        <taxon>Polyangia</taxon>
        <taxon>Polyangiales</taxon>
        <taxon>Labilitrichaceae</taxon>
        <taxon>Labilithrix</taxon>
    </lineage>
</organism>
<protein>
    <submittedName>
        <fullName evidence="1">Uncharacterized protein</fullName>
    </submittedName>
</protein>